<keyword evidence="1" id="KW-0812">Transmembrane</keyword>
<dbReference type="AlphaFoldDB" id="A0A835RDW7"/>
<evidence type="ECO:0000256" key="1">
    <source>
        <dbReference type="SAM" id="Phobius"/>
    </source>
</evidence>
<reference evidence="2 3" key="1">
    <citation type="journal article" date="2020" name="Nat. Food">
        <title>A phased Vanilla planifolia genome enables genetic improvement of flavour and production.</title>
        <authorList>
            <person name="Hasing T."/>
            <person name="Tang H."/>
            <person name="Brym M."/>
            <person name="Khazi F."/>
            <person name="Huang T."/>
            <person name="Chambers A.H."/>
        </authorList>
    </citation>
    <scope>NUCLEOTIDE SEQUENCE [LARGE SCALE GENOMIC DNA]</scope>
    <source>
        <tissue evidence="2">Leaf</tissue>
    </source>
</reference>
<sequence length="57" mass="6542">MCQSYGGDVSIFKWQMMIFPHYNLMCYKNLVLLEGLVLCCYILVFGTYHGTIFAAPP</sequence>
<protein>
    <submittedName>
        <fullName evidence="2">Uncharacterized protein</fullName>
    </submittedName>
</protein>
<name>A0A835RDW7_VANPL</name>
<comment type="caution">
    <text evidence="2">The sequence shown here is derived from an EMBL/GenBank/DDBJ whole genome shotgun (WGS) entry which is preliminary data.</text>
</comment>
<proteinExistence type="predicted"/>
<keyword evidence="1" id="KW-0472">Membrane</keyword>
<dbReference type="EMBL" id="JADCNM010000004">
    <property type="protein sequence ID" value="KAG0486240.1"/>
    <property type="molecule type" value="Genomic_DNA"/>
</dbReference>
<organism evidence="2 3">
    <name type="scientific">Vanilla planifolia</name>
    <name type="common">Vanilla</name>
    <dbReference type="NCBI Taxonomy" id="51239"/>
    <lineage>
        <taxon>Eukaryota</taxon>
        <taxon>Viridiplantae</taxon>
        <taxon>Streptophyta</taxon>
        <taxon>Embryophyta</taxon>
        <taxon>Tracheophyta</taxon>
        <taxon>Spermatophyta</taxon>
        <taxon>Magnoliopsida</taxon>
        <taxon>Liliopsida</taxon>
        <taxon>Asparagales</taxon>
        <taxon>Orchidaceae</taxon>
        <taxon>Vanilloideae</taxon>
        <taxon>Vanilleae</taxon>
        <taxon>Vanilla</taxon>
    </lineage>
</organism>
<feature type="transmembrane region" description="Helical" evidence="1">
    <location>
        <begin position="30"/>
        <end position="55"/>
    </location>
</feature>
<evidence type="ECO:0000313" key="2">
    <source>
        <dbReference type="EMBL" id="KAG0486240.1"/>
    </source>
</evidence>
<dbReference type="Proteomes" id="UP000639772">
    <property type="component" value="Unassembled WGS sequence"/>
</dbReference>
<evidence type="ECO:0000313" key="3">
    <source>
        <dbReference type="Proteomes" id="UP000639772"/>
    </source>
</evidence>
<keyword evidence="1" id="KW-1133">Transmembrane helix</keyword>
<accession>A0A835RDW7</accession>
<gene>
    <name evidence="2" type="ORF">HPP92_008335</name>
</gene>